<accession>A0ABS0VXS3</accession>
<gene>
    <name evidence="1" type="ORF">JDV76_11550</name>
</gene>
<evidence type="ECO:0000313" key="1">
    <source>
        <dbReference type="EMBL" id="MBI9001589.1"/>
    </source>
</evidence>
<name>A0ABS0VXS3_9CORY</name>
<organism evidence="1 2">
    <name type="scientific">Corynebacterium marambiense</name>
    <dbReference type="NCBI Taxonomy" id="2765364"/>
    <lineage>
        <taxon>Bacteria</taxon>
        <taxon>Bacillati</taxon>
        <taxon>Actinomycetota</taxon>
        <taxon>Actinomycetes</taxon>
        <taxon>Mycobacteriales</taxon>
        <taxon>Corynebacteriaceae</taxon>
        <taxon>Corynebacterium</taxon>
    </lineage>
</organism>
<comment type="caution">
    <text evidence="1">The sequence shown here is derived from an EMBL/GenBank/DDBJ whole genome shotgun (WGS) entry which is preliminary data.</text>
</comment>
<keyword evidence="2" id="KW-1185">Reference proteome</keyword>
<dbReference type="InterPro" id="IPR021229">
    <property type="entry name" value="DUF2800"/>
</dbReference>
<proteinExistence type="predicted"/>
<evidence type="ECO:0000313" key="2">
    <source>
        <dbReference type="Proteomes" id="UP000625574"/>
    </source>
</evidence>
<protein>
    <submittedName>
        <fullName evidence="1">DUF2800 domain-containing protein</fullName>
    </submittedName>
</protein>
<dbReference type="Pfam" id="PF10926">
    <property type="entry name" value="DUF2800"/>
    <property type="match status" value="1"/>
</dbReference>
<dbReference type="EMBL" id="JAEIOT010000016">
    <property type="protein sequence ID" value="MBI9001589.1"/>
    <property type="molecule type" value="Genomic_DNA"/>
</dbReference>
<sequence length="76" mass="8299">MSTAVVLVVWLHPVTYPRSRSRTWGAGGEFCPGSWCQLCKISAICWARAETNLAPAKLEFAPQVALTDDEIAHVLA</sequence>
<dbReference type="Proteomes" id="UP000625574">
    <property type="component" value="Unassembled WGS sequence"/>
</dbReference>
<dbReference type="RefSeq" id="WP_198737056.1">
    <property type="nucleotide sequence ID" value="NZ_JBHSCG010000002.1"/>
</dbReference>
<reference evidence="1 2" key="1">
    <citation type="submission" date="2020-12" db="EMBL/GenBank/DDBJ databases">
        <title>Genome public.</title>
        <authorList>
            <person name="Sun Q."/>
        </authorList>
    </citation>
    <scope>NUCLEOTIDE SEQUENCE [LARGE SCALE GENOMIC DNA]</scope>
    <source>
        <strain evidence="1 2">CCM 8864</strain>
    </source>
</reference>